<evidence type="ECO:0000313" key="3">
    <source>
        <dbReference type="EMBL" id="ALC39812.1"/>
    </source>
</evidence>
<proteinExistence type="predicted"/>
<keyword evidence="4" id="KW-1185">Reference proteome</keyword>
<name>A0A0M4ERJ8_DROBS</name>
<sequence>MKLVIQWLASMSAGFLLSTNTMRFFKVANEQEDAYIAAGMEASAVEKLDENEPYIMGSEQLNSALQYIFSSDGNDADYPQFMGYNSEANYALGSESLNRMLEEMQTPKDGGDNAKLPHLEPAIQL</sequence>
<accession>A0A0M4ERJ8</accession>
<dbReference type="OrthoDB" id="7864472at2759"/>
<keyword evidence="2" id="KW-0732">Signal</keyword>
<evidence type="ECO:0000256" key="1">
    <source>
        <dbReference type="SAM" id="MobiDB-lite"/>
    </source>
</evidence>
<feature type="chain" id="PRO_5005793600" evidence="2">
    <location>
        <begin position="19"/>
        <end position="125"/>
    </location>
</feature>
<gene>
    <name evidence="3" type="ORF">Dbus_chr2Lg1897</name>
</gene>
<feature type="compositionally biased region" description="Basic and acidic residues" evidence="1">
    <location>
        <begin position="105"/>
        <end position="118"/>
    </location>
</feature>
<evidence type="ECO:0000313" key="4">
    <source>
        <dbReference type="Proteomes" id="UP000494163"/>
    </source>
</evidence>
<evidence type="ECO:0000256" key="2">
    <source>
        <dbReference type="SAM" id="SignalP"/>
    </source>
</evidence>
<feature type="signal peptide" evidence="2">
    <location>
        <begin position="1"/>
        <end position="18"/>
    </location>
</feature>
<reference evidence="3 4" key="1">
    <citation type="submission" date="2015-08" db="EMBL/GenBank/DDBJ databases">
        <title>Ancestral chromatin configuration constrains chromatin evolution on differentiating sex chromosomes in Drosophila.</title>
        <authorList>
            <person name="Zhou Q."/>
            <person name="Bachtrog D."/>
        </authorList>
    </citation>
    <scope>NUCLEOTIDE SEQUENCE [LARGE SCALE GENOMIC DNA]</scope>
    <source>
        <tissue evidence="3">Whole larvae</tissue>
    </source>
</reference>
<feature type="region of interest" description="Disordered" evidence="1">
    <location>
        <begin position="105"/>
        <end position="125"/>
    </location>
</feature>
<dbReference type="Proteomes" id="UP000494163">
    <property type="component" value="Chromosome 2L"/>
</dbReference>
<dbReference type="EMBL" id="CP012523">
    <property type="protein sequence ID" value="ALC39812.1"/>
    <property type="molecule type" value="Genomic_DNA"/>
</dbReference>
<organism evidence="3 4">
    <name type="scientific">Drosophila busckii</name>
    <name type="common">Fruit fly</name>
    <dbReference type="NCBI Taxonomy" id="30019"/>
    <lineage>
        <taxon>Eukaryota</taxon>
        <taxon>Metazoa</taxon>
        <taxon>Ecdysozoa</taxon>
        <taxon>Arthropoda</taxon>
        <taxon>Hexapoda</taxon>
        <taxon>Insecta</taxon>
        <taxon>Pterygota</taxon>
        <taxon>Neoptera</taxon>
        <taxon>Endopterygota</taxon>
        <taxon>Diptera</taxon>
        <taxon>Brachycera</taxon>
        <taxon>Muscomorpha</taxon>
        <taxon>Ephydroidea</taxon>
        <taxon>Drosophilidae</taxon>
        <taxon>Drosophila</taxon>
    </lineage>
</organism>
<dbReference type="AlphaFoldDB" id="A0A0M4ERJ8"/>
<dbReference type="OMA" id="VYIDAMH"/>
<protein>
    <submittedName>
        <fullName evidence="3">CG17648</fullName>
    </submittedName>
</protein>